<feature type="transmembrane region" description="Helical" evidence="1">
    <location>
        <begin position="41"/>
        <end position="68"/>
    </location>
</feature>
<proteinExistence type="predicted"/>
<dbReference type="AlphaFoldDB" id="A0A011NNX1"/>
<reference evidence="2 3" key="1">
    <citation type="submission" date="2014-02" db="EMBL/GenBank/DDBJ databases">
        <title>Expanding our view of genomic diversity in Candidatus Accumulibacter clades.</title>
        <authorList>
            <person name="Skennerton C.T."/>
            <person name="Barr J.J."/>
            <person name="Slater F.R."/>
            <person name="Bond P.L."/>
            <person name="Tyson G.W."/>
        </authorList>
    </citation>
    <scope>NUCLEOTIDE SEQUENCE [LARGE SCALE GENOMIC DNA]</scope>
    <source>
        <strain evidence="3">BA-92</strain>
    </source>
</reference>
<evidence type="ECO:0000313" key="3">
    <source>
        <dbReference type="Proteomes" id="UP000021816"/>
    </source>
</evidence>
<evidence type="ECO:0000256" key="1">
    <source>
        <dbReference type="SAM" id="Phobius"/>
    </source>
</evidence>
<comment type="caution">
    <text evidence="2">The sequence shown here is derived from an EMBL/GenBank/DDBJ whole genome shotgun (WGS) entry which is preliminary data.</text>
</comment>
<keyword evidence="1" id="KW-0812">Transmembrane</keyword>
<accession>A0A011NNX1</accession>
<dbReference type="EMBL" id="JEMX01000144">
    <property type="protein sequence ID" value="EXI76966.1"/>
    <property type="molecule type" value="Genomic_DNA"/>
</dbReference>
<keyword evidence="1" id="KW-1133">Transmembrane helix</keyword>
<name>A0A011NNX1_9PROT</name>
<sequence>MPSGLSTALPWLASPMALIAAVASSKVSVVAPFVPASGLKVTPAVLLVLTLSAVMSATGVTVMSRVAVAVAPATSRRV</sequence>
<dbReference type="Proteomes" id="UP000021816">
    <property type="component" value="Unassembled WGS sequence"/>
</dbReference>
<protein>
    <submittedName>
        <fullName evidence="2">Uncharacterized protein</fullName>
    </submittedName>
</protein>
<organism evidence="2 3">
    <name type="scientific">Candidatus Accumulibacter appositus</name>
    <dbReference type="NCBI Taxonomy" id="1454003"/>
    <lineage>
        <taxon>Bacteria</taxon>
        <taxon>Pseudomonadati</taxon>
        <taxon>Pseudomonadota</taxon>
        <taxon>Betaproteobacteria</taxon>
        <taxon>Candidatus Accumulibacter</taxon>
    </lineage>
</organism>
<evidence type="ECO:0000313" key="2">
    <source>
        <dbReference type="EMBL" id="EXI76966.1"/>
    </source>
</evidence>
<keyword evidence="1" id="KW-0472">Membrane</keyword>
<gene>
    <name evidence="2" type="ORF">AW10_04132</name>
</gene>